<accession>A0A5C6ZBB1</accession>
<evidence type="ECO:0000256" key="3">
    <source>
        <dbReference type="ARBA" id="ARBA00006006"/>
    </source>
</evidence>
<dbReference type="PANTHER" id="PTHR33478">
    <property type="entry name" value="EXTRACELLULAR METALLOPROTEINASE MEP"/>
    <property type="match status" value="1"/>
</dbReference>
<keyword evidence="7" id="KW-0378">Hydrolase</keyword>
<evidence type="ECO:0000256" key="7">
    <source>
        <dbReference type="ARBA" id="ARBA00022801"/>
    </source>
</evidence>
<evidence type="ECO:0000256" key="11">
    <source>
        <dbReference type="SAM" id="MobiDB-lite"/>
    </source>
</evidence>
<dbReference type="GO" id="GO:0004222">
    <property type="term" value="F:metalloendopeptidase activity"/>
    <property type="evidence" value="ECO:0007669"/>
    <property type="project" value="InterPro"/>
</dbReference>
<keyword evidence="10" id="KW-0865">Zymogen</keyword>
<dbReference type="GO" id="GO:0008270">
    <property type="term" value="F:zinc ion binding"/>
    <property type="evidence" value="ECO:0007669"/>
    <property type="project" value="InterPro"/>
</dbReference>
<organism evidence="13 14">
    <name type="scientific">Subsaximicrobium wynnwilliamsii</name>
    <dbReference type="NCBI Taxonomy" id="291179"/>
    <lineage>
        <taxon>Bacteria</taxon>
        <taxon>Pseudomonadati</taxon>
        <taxon>Bacteroidota</taxon>
        <taxon>Flavobacteriia</taxon>
        <taxon>Flavobacteriales</taxon>
        <taxon>Flavobacteriaceae</taxon>
        <taxon>Subsaximicrobium</taxon>
    </lineage>
</organism>
<comment type="caution">
    <text evidence="13">The sequence shown here is derived from an EMBL/GenBank/DDBJ whole genome shotgun (WGS) entry which is preliminary data.</text>
</comment>
<keyword evidence="4" id="KW-0964">Secreted</keyword>
<evidence type="ECO:0000256" key="10">
    <source>
        <dbReference type="ARBA" id="ARBA00023145"/>
    </source>
</evidence>
<keyword evidence="8" id="KW-0862">Zinc</keyword>
<dbReference type="SUPFAM" id="SSF55486">
    <property type="entry name" value="Metalloproteases ('zincins'), catalytic domain"/>
    <property type="match status" value="1"/>
</dbReference>
<feature type="domain" description="PA" evidence="12">
    <location>
        <begin position="314"/>
        <end position="412"/>
    </location>
</feature>
<keyword evidence="6" id="KW-0479">Metal-binding</keyword>
<proteinExistence type="inferred from homology"/>
<comment type="cofactor">
    <cofactor evidence="1">
        <name>Zn(2+)</name>
        <dbReference type="ChEBI" id="CHEBI:29105"/>
    </cofactor>
</comment>
<keyword evidence="14" id="KW-1185">Reference proteome</keyword>
<dbReference type="GO" id="GO:0006508">
    <property type="term" value="P:proteolysis"/>
    <property type="evidence" value="ECO:0007669"/>
    <property type="project" value="UniProtKB-KW"/>
</dbReference>
<comment type="subcellular location">
    <subcellularLocation>
        <location evidence="2">Secreted</location>
    </subcellularLocation>
</comment>
<evidence type="ECO:0000256" key="9">
    <source>
        <dbReference type="ARBA" id="ARBA00023049"/>
    </source>
</evidence>
<feature type="region of interest" description="Disordered" evidence="11">
    <location>
        <begin position="231"/>
        <end position="261"/>
    </location>
</feature>
<dbReference type="InterPro" id="IPR050371">
    <property type="entry name" value="Fungal_virulence_M36"/>
</dbReference>
<dbReference type="Pfam" id="PF02225">
    <property type="entry name" value="PA"/>
    <property type="match status" value="1"/>
</dbReference>
<dbReference type="Proteomes" id="UP000321578">
    <property type="component" value="Unassembled WGS sequence"/>
</dbReference>
<dbReference type="CDD" id="cd04818">
    <property type="entry name" value="PA_subtilisin_1"/>
    <property type="match status" value="1"/>
</dbReference>
<dbReference type="OrthoDB" id="5377264at2"/>
<reference evidence="13 14" key="1">
    <citation type="submission" date="2019-08" db="EMBL/GenBank/DDBJ databases">
        <title>Genomes of Subsaximicrobium wynnwilliamsii strains.</title>
        <authorList>
            <person name="Bowman J.P."/>
        </authorList>
    </citation>
    <scope>NUCLEOTIDE SEQUENCE [LARGE SCALE GENOMIC DNA]</scope>
    <source>
        <strain evidence="13 14">2-80-2</strain>
    </source>
</reference>
<comment type="similarity">
    <text evidence="3">Belongs to the peptidase M36 family.</text>
</comment>
<dbReference type="AlphaFoldDB" id="A0A5C6ZBB1"/>
<evidence type="ECO:0000256" key="1">
    <source>
        <dbReference type="ARBA" id="ARBA00001947"/>
    </source>
</evidence>
<keyword evidence="5" id="KW-0645">Protease</keyword>
<dbReference type="InterPro" id="IPR001842">
    <property type="entry name" value="Peptidase_M36"/>
</dbReference>
<evidence type="ECO:0000313" key="14">
    <source>
        <dbReference type="Proteomes" id="UP000321578"/>
    </source>
</evidence>
<dbReference type="SUPFAM" id="SSF52025">
    <property type="entry name" value="PA domain"/>
    <property type="match status" value="1"/>
</dbReference>
<evidence type="ECO:0000259" key="12">
    <source>
        <dbReference type="Pfam" id="PF02225"/>
    </source>
</evidence>
<dbReference type="Pfam" id="PF02128">
    <property type="entry name" value="Peptidase_M36"/>
    <property type="match status" value="1"/>
</dbReference>
<dbReference type="Gene3D" id="3.10.170.10">
    <property type="match status" value="1"/>
</dbReference>
<evidence type="ECO:0000256" key="2">
    <source>
        <dbReference type="ARBA" id="ARBA00004613"/>
    </source>
</evidence>
<evidence type="ECO:0000256" key="5">
    <source>
        <dbReference type="ARBA" id="ARBA00022670"/>
    </source>
</evidence>
<dbReference type="Gene3D" id="3.50.30.30">
    <property type="match status" value="1"/>
</dbReference>
<dbReference type="InterPro" id="IPR027268">
    <property type="entry name" value="Peptidase_M4/M1_CTD_sf"/>
</dbReference>
<evidence type="ECO:0000256" key="6">
    <source>
        <dbReference type="ARBA" id="ARBA00022723"/>
    </source>
</evidence>
<dbReference type="InterPro" id="IPR003137">
    <property type="entry name" value="PA_domain"/>
</dbReference>
<dbReference type="Gene3D" id="1.10.390.10">
    <property type="entry name" value="Neutral Protease Domain 2"/>
    <property type="match status" value="1"/>
</dbReference>
<name>A0A5C6ZBB1_9FLAO</name>
<evidence type="ECO:0000313" key="13">
    <source>
        <dbReference type="EMBL" id="TXD87021.1"/>
    </source>
</evidence>
<evidence type="ECO:0000256" key="4">
    <source>
        <dbReference type="ARBA" id="ARBA00022525"/>
    </source>
</evidence>
<dbReference type="InterPro" id="IPR046450">
    <property type="entry name" value="PA_dom_sf"/>
</dbReference>
<sequence length="607" mass="65478">MLSSEGNSYVFSNGNVSKIDIPVTLNLTPLEDGNIRLTWDLSIQKLDNLHWWSVRVDAVSGEIINVADWIRTCDFGELDMKAANNHNNKTQEGFSMFKPSATFMDGSQYSVFALPIQSPNHGDRSLLVEPANATASPFGWHDTNALPGAEHTITRGNNVFASENRDITTATGHSPDGGANLNFNFELDLDEAPAVYEDASLTNLFYMNNAMHDIWYQYGFDEASGNFQQNNYGKGGSGNDPVFASGQDGQGLNNASFGTPPDGNVPGMTMYLWGESRFKELVTVNNGPLAGQYISLNPSTAIGNNITGAFLLPVTGDLIVVDDGTAAPTEGCNALVNAASVAGKIALIKRGSCSFVAKIQQAQNAGAIGVIVMNHNNPDNDPNYAPYVTMGGASTPAFTIPSVFVNYQDGLAMATALNNGQTVNVTLKDYNVYQLDGSLDNSIVAHEYGHGISNRLAGGRFSANCLTNPEQMGEGWSDWFALMITMNAGDTPENPRGIATYSSGQTNDGVGIREAHYSTDFNINNFTYAATNDDTVLGTNSQGQTVSWNEIPHNIGAVWATMLWDLNWAYIEKYGFDADLYNGTSGNNKVMQLVIEVLNFKPVTLDL</sequence>
<dbReference type="GO" id="GO:0005615">
    <property type="term" value="C:extracellular space"/>
    <property type="evidence" value="ECO:0007669"/>
    <property type="project" value="InterPro"/>
</dbReference>
<evidence type="ECO:0000256" key="8">
    <source>
        <dbReference type="ARBA" id="ARBA00022833"/>
    </source>
</evidence>
<dbReference type="PANTHER" id="PTHR33478:SF1">
    <property type="entry name" value="EXTRACELLULAR METALLOPROTEINASE MEP"/>
    <property type="match status" value="1"/>
</dbReference>
<gene>
    <name evidence="13" type="ORF">ESY86_18350</name>
</gene>
<dbReference type="EMBL" id="VORO01000031">
    <property type="protein sequence ID" value="TXD87021.1"/>
    <property type="molecule type" value="Genomic_DNA"/>
</dbReference>
<protein>
    <recommendedName>
        <fullName evidence="12">PA domain-containing protein</fullName>
    </recommendedName>
</protein>
<keyword evidence="9" id="KW-0482">Metalloprotease</keyword>